<dbReference type="Proteomes" id="UP001065613">
    <property type="component" value="Chromosome"/>
</dbReference>
<feature type="domain" description="FAD-binding PCMH-type" evidence="17">
    <location>
        <begin position="36"/>
        <end position="203"/>
    </location>
</feature>
<evidence type="ECO:0000256" key="5">
    <source>
        <dbReference type="ARBA" id="ARBA00022490"/>
    </source>
</evidence>
<evidence type="ECO:0000256" key="13">
    <source>
        <dbReference type="ARBA" id="ARBA00023306"/>
    </source>
</evidence>
<dbReference type="NCBIfam" id="TIGR00179">
    <property type="entry name" value="murB"/>
    <property type="match status" value="1"/>
</dbReference>
<keyword evidence="10 16" id="KW-0133">Cell shape</keyword>
<dbReference type="HAMAP" id="MF_00037">
    <property type="entry name" value="MurB"/>
    <property type="match status" value="1"/>
</dbReference>
<organism evidence="18">
    <name type="scientific">Woronichinia naegeliana WA131</name>
    <dbReference type="NCBI Taxonomy" id="2824559"/>
    <lineage>
        <taxon>Bacteria</taxon>
        <taxon>Bacillati</taxon>
        <taxon>Cyanobacteriota</taxon>
        <taxon>Cyanophyceae</taxon>
        <taxon>Synechococcales</taxon>
        <taxon>Coelosphaeriaceae</taxon>
        <taxon>Woronichinia</taxon>
    </lineage>
</organism>
<dbReference type="KEGG" id="wna:KA717_36075"/>
<dbReference type="Gene3D" id="3.30.465.10">
    <property type="match status" value="1"/>
</dbReference>
<dbReference type="InterPro" id="IPR016166">
    <property type="entry name" value="FAD-bd_PCMH"/>
</dbReference>
<dbReference type="GO" id="GO:0009252">
    <property type="term" value="P:peptidoglycan biosynthetic process"/>
    <property type="evidence" value="ECO:0007669"/>
    <property type="project" value="UniProtKB-UniRule"/>
</dbReference>
<keyword evidence="13 16" id="KW-0131">Cell cycle</keyword>
<evidence type="ECO:0000256" key="3">
    <source>
        <dbReference type="ARBA" id="ARBA00004496"/>
    </source>
</evidence>
<evidence type="ECO:0000256" key="14">
    <source>
        <dbReference type="ARBA" id="ARBA00023316"/>
    </source>
</evidence>
<dbReference type="GO" id="GO:0051301">
    <property type="term" value="P:cell division"/>
    <property type="evidence" value="ECO:0007669"/>
    <property type="project" value="UniProtKB-KW"/>
</dbReference>
<keyword evidence="6 16" id="KW-0132">Cell division</keyword>
<dbReference type="GO" id="GO:0071949">
    <property type="term" value="F:FAD binding"/>
    <property type="evidence" value="ECO:0007669"/>
    <property type="project" value="InterPro"/>
</dbReference>
<dbReference type="InterPro" id="IPR003170">
    <property type="entry name" value="MurB"/>
</dbReference>
<evidence type="ECO:0000256" key="7">
    <source>
        <dbReference type="ARBA" id="ARBA00022630"/>
    </source>
</evidence>
<keyword evidence="9 16" id="KW-0521">NADP</keyword>
<accession>A0A977KVS1</accession>
<dbReference type="AlphaFoldDB" id="A0A977KVS1"/>
<dbReference type="Pfam" id="PF02873">
    <property type="entry name" value="MurB_C"/>
    <property type="match status" value="1"/>
</dbReference>
<feature type="active site" description="Proton donor" evidence="16">
    <location>
        <position position="233"/>
    </location>
</feature>
<evidence type="ECO:0000256" key="2">
    <source>
        <dbReference type="ARBA" id="ARBA00003921"/>
    </source>
</evidence>
<evidence type="ECO:0000256" key="10">
    <source>
        <dbReference type="ARBA" id="ARBA00022960"/>
    </source>
</evidence>
<dbReference type="InterPro" id="IPR036318">
    <property type="entry name" value="FAD-bd_PCMH-like_sf"/>
</dbReference>
<evidence type="ECO:0000256" key="11">
    <source>
        <dbReference type="ARBA" id="ARBA00022984"/>
    </source>
</evidence>
<reference evidence="18" key="1">
    <citation type="submission" date="2021-04" db="EMBL/GenBank/DDBJ databases">
        <title>Genome sequence of Woronichinia naegeliana from Washington state freshwater lake bloom.</title>
        <authorList>
            <person name="Dreher T.W."/>
        </authorList>
    </citation>
    <scope>NUCLEOTIDE SEQUENCE</scope>
    <source>
        <strain evidence="18">WA131</strain>
    </source>
</reference>
<dbReference type="InterPro" id="IPR011601">
    <property type="entry name" value="MurB_C"/>
</dbReference>
<dbReference type="GO" id="GO:0071555">
    <property type="term" value="P:cell wall organization"/>
    <property type="evidence" value="ECO:0007669"/>
    <property type="project" value="UniProtKB-KW"/>
</dbReference>
<dbReference type="SUPFAM" id="SSF56176">
    <property type="entry name" value="FAD-binding/transporter-associated domain-like"/>
    <property type="match status" value="1"/>
</dbReference>
<dbReference type="EC" id="1.3.1.98" evidence="16"/>
<dbReference type="InterPro" id="IPR006094">
    <property type="entry name" value="Oxid_FAD_bind_N"/>
</dbReference>
<dbReference type="PANTHER" id="PTHR21071">
    <property type="entry name" value="UDP-N-ACETYLENOLPYRUVOYLGLUCOSAMINE REDUCTASE"/>
    <property type="match status" value="1"/>
</dbReference>
<dbReference type="Gene3D" id="3.90.78.10">
    <property type="entry name" value="UDP-N-acetylenolpyruvoylglucosamine reductase, C-terminal domain"/>
    <property type="match status" value="1"/>
</dbReference>
<comment type="function">
    <text evidence="2 16">Cell wall formation.</text>
</comment>
<evidence type="ECO:0000256" key="15">
    <source>
        <dbReference type="ARBA" id="ARBA00048914"/>
    </source>
</evidence>
<dbReference type="InterPro" id="IPR036635">
    <property type="entry name" value="MurB_C_sf"/>
</dbReference>
<feature type="active site" evidence="16">
    <location>
        <position position="303"/>
    </location>
</feature>
<dbReference type="GO" id="GO:0008360">
    <property type="term" value="P:regulation of cell shape"/>
    <property type="evidence" value="ECO:0007669"/>
    <property type="project" value="UniProtKB-KW"/>
</dbReference>
<comment type="subcellular location">
    <subcellularLocation>
        <location evidence="3 16">Cytoplasm</location>
    </subcellularLocation>
</comment>
<dbReference type="InterPro" id="IPR016169">
    <property type="entry name" value="FAD-bd_PCMH_sub2"/>
</dbReference>
<proteinExistence type="inferred from homology"/>
<keyword evidence="7 16" id="KW-0285">Flavoprotein</keyword>
<dbReference type="Pfam" id="PF01565">
    <property type="entry name" value="FAD_binding_4"/>
    <property type="match status" value="1"/>
</dbReference>
<keyword evidence="11 16" id="KW-0573">Peptidoglycan synthesis</keyword>
<sequence length="312" mass="33723">MLATASRSHTLLTSPIEVGNTLIHPQTSLADYTTYRVGGLAEWYTAPRDRAGLYAAFDWFQGQDMPLTVLGAGSNLLVSDQGISGLVVSTRYLRQSSFNEATGQITVAAGEPIAKTAWQAAKRGWKGLEWAVGIPGTIGGAVVMNAGAHDQSTSQTLVSATVLSVDGQLQVLSNKDLGFSYRTSRLQGDRCLVVEATFQLQPGFTREEIMAQTTHNLHQRKNSQPYDKPSCGSVFRNPTPQYAAKLIEGLGLKGHRIGGAEVSQRHANFILNAGNAKAQDIFNLIFHVQSTVYANCSLLLEPEVKILGEFKS</sequence>
<evidence type="ECO:0000259" key="17">
    <source>
        <dbReference type="PROSITE" id="PS51387"/>
    </source>
</evidence>
<comment type="cofactor">
    <cofactor evidence="1 16">
        <name>FAD</name>
        <dbReference type="ChEBI" id="CHEBI:57692"/>
    </cofactor>
</comment>
<feature type="active site" evidence="16">
    <location>
        <position position="182"/>
    </location>
</feature>
<evidence type="ECO:0000256" key="16">
    <source>
        <dbReference type="HAMAP-Rule" id="MF_00037"/>
    </source>
</evidence>
<dbReference type="GO" id="GO:0005829">
    <property type="term" value="C:cytosol"/>
    <property type="evidence" value="ECO:0007669"/>
    <property type="project" value="TreeGrafter"/>
</dbReference>
<dbReference type="SUPFAM" id="SSF56194">
    <property type="entry name" value="Uridine diphospho-N-Acetylenolpyruvylglucosamine reductase, MurB, C-terminal domain"/>
    <property type="match status" value="1"/>
</dbReference>
<gene>
    <name evidence="16 18" type="primary">murB</name>
    <name evidence="18" type="ORF">KA717_36075</name>
</gene>
<protein>
    <recommendedName>
        <fullName evidence="16">UDP-N-acetylenolpyruvoylglucosamine reductase</fullName>
        <ecNumber evidence="16">1.3.1.98</ecNumber>
    </recommendedName>
    <alternativeName>
        <fullName evidence="16">UDP-N-acetylmuramate dehydrogenase</fullName>
    </alternativeName>
</protein>
<comment type="catalytic activity">
    <reaction evidence="15 16">
        <text>UDP-N-acetyl-alpha-D-muramate + NADP(+) = UDP-N-acetyl-3-O-(1-carboxyvinyl)-alpha-D-glucosamine + NADPH + H(+)</text>
        <dbReference type="Rhea" id="RHEA:12248"/>
        <dbReference type="ChEBI" id="CHEBI:15378"/>
        <dbReference type="ChEBI" id="CHEBI:57783"/>
        <dbReference type="ChEBI" id="CHEBI:58349"/>
        <dbReference type="ChEBI" id="CHEBI:68483"/>
        <dbReference type="ChEBI" id="CHEBI:70757"/>
        <dbReference type="EC" id="1.3.1.98"/>
    </reaction>
</comment>
<dbReference type="GO" id="GO:0008762">
    <property type="term" value="F:UDP-N-acetylmuramate dehydrogenase activity"/>
    <property type="evidence" value="ECO:0007669"/>
    <property type="project" value="UniProtKB-UniRule"/>
</dbReference>
<evidence type="ECO:0000256" key="4">
    <source>
        <dbReference type="ARBA" id="ARBA00004752"/>
    </source>
</evidence>
<keyword evidence="5 16" id="KW-0963">Cytoplasm</keyword>
<evidence type="ECO:0000313" key="18">
    <source>
        <dbReference type="EMBL" id="UXE60829.1"/>
    </source>
</evidence>
<keyword evidence="8 16" id="KW-0274">FAD</keyword>
<evidence type="ECO:0000256" key="9">
    <source>
        <dbReference type="ARBA" id="ARBA00022857"/>
    </source>
</evidence>
<keyword evidence="14 16" id="KW-0961">Cell wall biogenesis/degradation</keyword>
<comment type="similarity">
    <text evidence="16">Belongs to the MurB family.</text>
</comment>
<comment type="pathway">
    <text evidence="4 16">Cell wall biogenesis; peptidoglycan biosynthesis.</text>
</comment>
<dbReference type="PANTHER" id="PTHR21071:SF4">
    <property type="entry name" value="UDP-N-ACETYLENOLPYRUVOYLGLUCOSAMINE REDUCTASE"/>
    <property type="match status" value="1"/>
</dbReference>
<name>A0A977KVS1_9CYAN</name>
<dbReference type="EMBL" id="CP073041">
    <property type="protein sequence ID" value="UXE60829.1"/>
    <property type="molecule type" value="Genomic_DNA"/>
</dbReference>
<dbReference type="PROSITE" id="PS51387">
    <property type="entry name" value="FAD_PCMH"/>
    <property type="match status" value="1"/>
</dbReference>
<dbReference type="Gene3D" id="3.30.43.10">
    <property type="entry name" value="Uridine Diphospho-n-acetylenolpyruvylglucosamine Reductase, domain 2"/>
    <property type="match status" value="1"/>
</dbReference>
<evidence type="ECO:0000256" key="6">
    <source>
        <dbReference type="ARBA" id="ARBA00022618"/>
    </source>
</evidence>
<dbReference type="NCBIfam" id="NF010480">
    <property type="entry name" value="PRK13905.1"/>
    <property type="match status" value="1"/>
</dbReference>
<keyword evidence="12 16" id="KW-0560">Oxidoreductase</keyword>
<evidence type="ECO:0000256" key="8">
    <source>
        <dbReference type="ARBA" id="ARBA00022827"/>
    </source>
</evidence>
<dbReference type="InterPro" id="IPR016167">
    <property type="entry name" value="FAD-bd_PCMH_sub1"/>
</dbReference>
<evidence type="ECO:0000256" key="12">
    <source>
        <dbReference type="ARBA" id="ARBA00023002"/>
    </source>
</evidence>
<evidence type="ECO:0000256" key="1">
    <source>
        <dbReference type="ARBA" id="ARBA00001974"/>
    </source>
</evidence>